<feature type="compositionally biased region" description="Low complexity" evidence="1">
    <location>
        <begin position="52"/>
        <end position="65"/>
    </location>
</feature>
<accession>A0A2Z7BKA6</accession>
<feature type="signal peptide" evidence="2">
    <location>
        <begin position="1"/>
        <end position="22"/>
    </location>
</feature>
<feature type="region of interest" description="Disordered" evidence="1">
    <location>
        <begin position="46"/>
        <end position="65"/>
    </location>
</feature>
<dbReference type="Proteomes" id="UP000250235">
    <property type="component" value="Unassembled WGS sequence"/>
</dbReference>
<keyword evidence="2" id="KW-0732">Signal</keyword>
<evidence type="ECO:0000313" key="3">
    <source>
        <dbReference type="EMBL" id="KZV35063.1"/>
    </source>
</evidence>
<organism evidence="3 4">
    <name type="scientific">Dorcoceras hygrometricum</name>
    <dbReference type="NCBI Taxonomy" id="472368"/>
    <lineage>
        <taxon>Eukaryota</taxon>
        <taxon>Viridiplantae</taxon>
        <taxon>Streptophyta</taxon>
        <taxon>Embryophyta</taxon>
        <taxon>Tracheophyta</taxon>
        <taxon>Spermatophyta</taxon>
        <taxon>Magnoliopsida</taxon>
        <taxon>eudicotyledons</taxon>
        <taxon>Gunneridae</taxon>
        <taxon>Pentapetalae</taxon>
        <taxon>asterids</taxon>
        <taxon>lamiids</taxon>
        <taxon>Lamiales</taxon>
        <taxon>Gesneriaceae</taxon>
        <taxon>Didymocarpoideae</taxon>
        <taxon>Trichosporeae</taxon>
        <taxon>Loxocarpinae</taxon>
        <taxon>Dorcoceras</taxon>
    </lineage>
</organism>
<reference evidence="3 4" key="1">
    <citation type="journal article" date="2015" name="Proc. Natl. Acad. Sci. U.S.A.">
        <title>The resurrection genome of Boea hygrometrica: A blueprint for survival of dehydration.</title>
        <authorList>
            <person name="Xiao L."/>
            <person name="Yang G."/>
            <person name="Zhang L."/>
            <person name="Yang X."/>
            <person name="Zhao S."/>
            <person name="Ji Z."/>
            <person name="Zhou Q."/>
            <person name="Hu M."/>
            <person name="Wang Y."/>
            <person name="Chen M."/>
            <person name="Xu Y."/>
            <person name="Jin H."/>
            <person name="Xiao X."/>
            <person name="Hu G."/>
            <person name="Bao F."/>
            <person name="Hu Y."/>
            <person name="Wan P."/>
            <person name="Li L."/>
            <person name="Deng X."/>
            <person name="Kuang T."/>
            <person name="Xiang C."/>
            <person name="Zhu J.K."/>
            <person name="Oliver M.J."/>
            <person name="He Y."/>
        </authorList>
    </citation>
    <scope>NUCLEOTIDE SEQUENCE [LARGE SCALE GENOMIC DNA]</scope>
    <source>
        <strain evidence="4">cv. XS01</strain>
    </source>
</reference>
<evidence type="ECO:0000256" key="2">
    <source>
        <dbReference type="SAM" id="SignalP"/>
    </source>
</evidence>
<evidence type="ECO:0000256" key="1">
    <source>
        <dbReference type="SAM" id="MobiDB-lite"/>
    </source>
</evidence>
<gene>
    <name evidence="3" type="ORF">F511_04368</name>
</gene>
<name>A0A2Z7BKA6_9LAMI</name>
<proteinExistence type="predicted"/>
<evidence type="ECO:0000313" key="4">
    <source>
        <dbReference type="Proteomes" id="UP000250235"/>
    </source>
</evidence>
<sequence length="65" mass="6906">MKLTYSVVSAILLLVLIGFGNTDCGEAIRLGKAQKSTFGILPKGVPIPPSAPSDWSDAPPYQDYP</sequence>
<dbReference type="EMBL" id="KV005005">
    <property type="protein sequence ID" value="KZV35063.1"/>
    <property type="molecule type" value="Genomic_DNA"/>
</dbReference>
<feature type="chain" id="PRO_5016432797" evidence="2">
    <location>
        <begin position="23"/>
        <end position="65"/>
    </location>
</feature>
<dbReference type="AlphaFoldDB" id="A0A2Z7BKA6"/>
<keyword evidence="4" id="KW-1185">Reference proteome</keyword>
<protein>
    <submittedName>
        <fullName evidence="3">Uncharacterized protein</fullName>
    </submittedName>
</protein>